<organism evidence="5 6">
    <name type="scientific">Microthyrium microscopicum</name>
    <dbReference type="NCBI Taxonomy" id="703497"/>
    <lineage>
        <taxon>Eukaryota</taxon>
        <taxon>Fungi</taxon>
        <taxon>Dikarya</taxon>
        <taxon>Ascomycota</taxon>
        <taxon>Pezizomycotina</taxon>
        <taxon>Dothideomycetes</taxon>
        <taxon>Dothideomycetes incertae sedis</taxon>
        <taxon>Microthyriales</taxon>
        <taxon>Microthyriaceae</taxon>
        <taxon>Microthyrium</taxon>
    </lineage>
</organism>
<dbReference type="Gene3D" id="3.90.180.10">
    <property type="entry name" value="Medium-chain alcohol dehydrogenases, catalytic domain"/>
    <property type="match status" value="1"/>
</dbReference>
<evidence type="ECO:0000256" key="1">
    <source>
        <dbReference type="ARBA" id="ARBA00008072"/>
    </source>
</evidence>
<dbReference type="Proteomes" id="UP000799302">
    <property type="component" value="Unassembled WGS sequence"/>
</dbReference>
<dbReference type="InterPro" id="IPR047122">
    <property type="entry name" value="Trans-enoyl_RdTase-like"/>
</dbReference>
<reference evidence="5" key="1">
    <citation type="journal article" date="2020" name="Stud. Mycol.">
        <title>101 Dothideomycetes genomes: a test case for predicting lifestyles and emergence of pathogens.</title>
        <authorList>
            <person name="Haridas S."/>
            <person name="Albert R."/>
            <person name="Binder M."/>
            <person name="Bloem J."/>
            <person name="Labutti K."/>
            <person name="Salamov A."/>
            <person name="Andreopoulos B."/>
            <person name="Baker S."/>
            <person name="Barry K."/>
            <person name="Bills G."/>
            <person name="Bluhm B."/>
            <person name="Cannon C."/>
            <person name="Castanera R."/>
            <person name="Culley D."/>
            <person name="Daum C."/>
            <person name="Ezra D."/>
            <person name="Gonzalez J."/>
            <person name="Henrissat B."/>
            <person name="Kuo A."/>
            <person name="Liang C."/>
            <person name="Lipzen A."/>
            <person name="Lutzoni F."/>
            <person name="Magnuson J."/>
            <person name="Mondo S."/>
            <person name="Nolan M."/>
            <person name="Ohm R."/>
            <person name="Pangilinan J."/>
            <person name="Park H.-J."/>
            <person name="Ramirez L."/>
            <person name="Alfaro M."/>
            <person name="Sun H."/>
            <person name="Tritt A."/>
            <person name="Yoshinaga Y."/>
            <person name="Zwiers L.-H."/>
            <person name="Turgeon B."/>
            <person name="Goodwin S."/>
            <person name="Spatafora J."/>
            <person name="Crous P."/>
            <person name="Grigoriev I."/>
        </authorList>
    </citation>
    <scope>NUCLEOTIDE SEQUENCE</scope>
    <source>
        <strain evidence="5">CBS 115976</strain>
    </source>
</reference>
<dbReference type="CDD" id="cd08249">
    <property type="entry name" value="enoyl_reductase_like"/>
    <property type="match status" value="1"/>
</dbReference>
<dbReference type="PANTHER" id="PTHR45348">
    <property type="entry name" value="HYPOTHETICAL OXIDOREDUCTASE (EUROFUNG)"/>
    <property type="match status" value="1"/>
</dbReference>
<comment type="similarity">
    <text evidence="1">Belongs to the zinc-containing alcohol dehydrogenase family.</text>
</comment>
<evidence type="ECO:0000256" key="3">
    <source>
        <dbReference type="ARBA" id="ARBA00023002"/>
    </source>
</evidence>
<keyword evidence="3" id="KW-0560">Oxidoreductase</keyword>
<gene>
    <name evidence="5" type="ORF">BT63DRAFT_432587</name>
</gene>
<keyword evidence="6" id="KW-1185">Reference proteome</keyword>
<name>A0A6A6UFB8_9PEZI</name>
<dbReference type="GO" id="GO:0016651">
    <property type="term" value="F:oxidoreductase activity, acting on NAD(P)H"/>
    <property type="evidence" value="ECO:0007669"/>
    <property type="project" value="InterPro"/>
</dbReference>
<dbReference type="SUPFAM" id="SSF51735">
    <property type="entry name" value="NAD(P)-binding Rossmann-fold domains"/>
    <property type="match status" value="1"/>
</dbReference>
<evidence type="ECO:0000313" key="5">
    <source>
        <dbReference type="EMBL" id="KAF2670143.1"/>
    </source>
</evidence>
<dbReference type="InterPro" id="IPR011032">
    <property type="entry name" value="GroES-like_sf"/>
</dbReference>
<proteinExistence type="inferred from homology"/>
<dbReference type="Pfam" id="PF08240">
    <property type="entry name" value="ADH_N"/>
    <property type="match status" value="1"/>
</dbReference>
<dbReference type="PANTHER" id="PTHR45348:SF7">
    <property type="entry name" value="ZINC BINDING OXIDOREDUCTASE, PUTATIVE-RELATED"/>
    <property type="match status" value="1"/>
</dbReference>
<protein>
    <submittedName>
        <fullName evidence="5">GroES-like protein</fullName>
    </submittedName>
</protein>
<dbReference type="InterPro" id="IPR036291">
    <property type="entry name" value="NAD(P)-bd_dom_sf"/>
</dbReference>
<accession>A0A6A6UFB8</accession>
<dbReference type="Gene3D" id="3.40.50.720">
    <property type="entry name" value="NAD(P)-binding Rossmann-like Domain"/>
    <property type="match status" value="1"/>
</dbReference>
<evidence type="ECO:0000256" key="2">
    <source>
        <dbReference type="ARBA" id="ARBA00011245"/>
    </source>
</evidence>
<evidence type="ECO:0000259" key="4">
    <source>
        <dbReference type="SMART" id="SM00829"/>
    </source>
</evidence>
<dbReference type="OrthoDB" id="9992527at2759"/>
<dbReference type="SUPFAM" id="SSF50129">
    <property type="entry name" value="GroES-like"/>
    <property type="match status" value="1"/>
</dbReference>
<evidence type="ECO:0000313" key="6">
    <source>
        <dbReference type="Proteomes" id="UP000799302"/>
    </source>
</evidence>
<comment type="subunit">
    <text evidence="2">Monomer.</text>
</comment>
<sequence length="379" mass="41276">MKGLILNAEEKTARIQDIPQPKPAKGEILVKVSAIALNPIDPIYSQNPLGKTGRTVGSDFSGTVEAFGDDVSSMSQLKLGDKVAGFLQGACSVNDRPGAFAEYLIIPYDLVWRIPDNISLEEAASFNLAGLTAAQAIYYRLGLPTPFDSPVEQSVPETETINVLIYGASSSVGLWAAQLVNHVNLGAGKKIRLFGTASKARFPLLQAAPYSYDHLVDYRDVSWPAEIKKLTGDEGIHYAYDCISEGNSVSNIHSTLNSKVGKMAIVRSRAAKAWTAGDLSPEPIYGAVWEGLGVEVEYFAFSIPESPKAREFAVAFYRWLEEGKLKANPVRLMPGGLERIVEDGYVLLGPGSMSLRDQSRTEEWMKPVSAEKLVYRIDG</sequence>
<feature type="domain" description="Enoyl reductase (ER)" evidence="4">
    <location>
        <begin position="8"/>
        <end position="348"/>
    </location>
</feature>
<dbReference type="InterPro" id="IPR020843">
    <property type="entry name" value="ER"/>
</dbReference>
<dbReference type="SMART" id="SM00829">
    <property type="entry name" value="PKS_ER"/>
    <property type="match status" value="1"/>
</dbReference>
<dbReference type="AlphaFoldDB" id="A0A6A6UFB8"/>
<dbReference type="EMBL" id="MU004234">
    <property type="protein sequence ID" value="KAF2670143.1"/>
    <property type="molecule type" value="Genomic_DNA"/>
</dbReference>
<dbReference type="InterPro" id="IPR013154">
    <property type="entry name" value="ADH-like_N"/>
</dbReference>